<organism evidence="6 7">
    <name type="scientific">Virgisporangium aurantiacum</name>
    <dbReference type="NCBI Taxonomy" id="175570"/>
    <lineage>
        <taxon>Bacteria</taxon>
        <taxon>Bacillati</taxon>
        <taxon>Actinomycetota</taxon>
        <taxon>Actinomycetes</taxon>
        <taxon>Micromonosporales</taxon>
        <taxon>Micromonosporaceae</taxon>
        <taxon>Virgisporangium</taxon>
    </lineage>
</organism>
<reference evidence="6" key="1">
    <citation type="submission" date="2021-01" db="EMBL/GenBank/DDBJ databases">
        <title>Whole genome shotgun sequence of Virgisporangium aurantiacum NBRC 16421.</title>
        <authorList>
            <person name="Komaki H."/>
            <person name="Tamura T."/>
        </authorList>
    </citation>
    <scope>NUCLEOTIDE SEQUENCE</scope>
    <source>
        <strain evidence="6">NBRC 16421</strain>
    </source>
</reference>
<comment type="caution">
    <text evidence="6">The sequence shown here is derived from an EMBL/GenBank/DDBJ whole genome shotgun (WGS) entry which is preliminary data.</text>
</comment>
<keyword evidence="7" id="KW-1185">Reference proteome</keyword>
<dbReference type="PROSITE" id="PS50977">
    <property type="entry name" value="HTH_TETR_2"/>
    <property type="match status" value="2"/>
</dbReference>
<evidence type="ECO:0000256" key="3">
    <source>
        <dbReference type="ARBA" id="ARBA00023163"/>
    </source>
</evidence>
<feature type="domain" description="HTH tetR-type" evidence="5">
    <location>
        <begin position="165"/>
        <end position="226"/>
    </location>
</feature>
<dbReference type="Pfam" id="PF00440">
    <property type="entry name" value="TetR_N"/>
    <property type="match status" value="2"/>
</dbReference>
<evidence type="ECO:0000259" key="5">
    <source>
        <dbReference type="PROSITE" id="PS50977"/>
    </source>
</evidence>
<gene>
    <name evidence="6" type="ORF">Vau01_122260</name>
</gene>
<dbReference type="Gene3D" id="1.10.10.60">
    <property type="entry name" value="Homeodomain-like"/>
    <property type="match status" value="1"/>
</dbReference>
<evidence type="ECO:0000256" key="2">
    <source>
        <dbReference type="ARBA" id="ARBA00023125"/>
    </source>
</evidence>
<dbReference type="InterPro" id="IPR050109">
    <property type="entry name" value="HTH-type_TetR-like_transc_reg"/>
</dbReference>
<dbReference type="GO" id="GO:0003700">
    <property type="term" value="F:DNA-binding transcription factor activity"/>
    <property type="evidence" value="ECO:0007669"/>
    <property type="project" value="TreeGrafter"/>
</dbReference>
<sequence>MGLAEIAEVVGISAPALYKHFRSKQDLLCALLEDELAALDEALAVGGGDIYDALATFAAERTAFGVLWQRERPKVDSADRARFDERMAALRDRVTIGTTGEPVLTRAMLSVVESTTYYADRPDRTAQRAALRNILVAVGGTSGLTTVCPPVVAASGPLLSARPWLSRRQAILILAPQLTQVRGGYDDVTMEDLGTAAGMSGAAAYHYFPSKADVFQAAFAQAASWGQAMLEQAWTAATSPDDMLDRVLAGAVRLSKDFPAIIRTALNNTVELPEPQRVAALAGAAQYTGEWQRCLAVVRPDLSKEDIEVLTFAVLAMIGDLAGPTSGDNVVVPAADLVVLARRVVLTGVA</sequence>
<dbReference type="AlphaFoldDB" id="A0A8J3ZMJ3"/>
<dbReference type="InterPro" id="IPR009057">
    <property type="entry name" value="Homeodomain-like_sf"/>
</dbReference>
<dbReference type="EMBL" id="BOPG01000126">
    <property type="protein sequence ID" value="GIJ64710.1"/>
    <property type="molecule type" value="Genomic_DNA"/>
</dbReference>
<protein>
    <submittedName>
        <fullName evidence="6">TetR family transcriptional regulator</fullName>
    </submittedName>
</protein>
<proteinExistence type="predicted"/>
<dbReference type="InterPro" id="IPR001647">
    <property type="entry name" value="HTH_TetR"/>
</dbReference>
<evidence type="ECO:0000256" key="4">
    <source>
        <dbReference type="PROSITE-ProRule" id="PRU00335"/>
    </source>
</evidence>
<keyword evidence="1" id="KW-0805">Transcription regulation</keyword>
<accession>A0A8J3ZMJ3</accession>
<dbReference type="PANTHER" id="PTHR30055">
    <property type="entry name" value="HTH-TYPE TRANSCRIPTIONAL REGULATOR RUTR"/>
    <property type="match status" value="1"/>
</dbReference>
<name>A0A8J3ZMJ3_9ACTN</name>
<feature type="domain" description="HTH tetR-type" evidence="5">
    <location>
        <begin position="1"/>
        <end position="39"/>
    </location>
</feature>
<evidence type="ECO:0000313" key="7">
    <source>
        <dbReference type="Proteomes" id="UP000612585"/>
    </source>
</evidence>
<keyword evidence="3" id="KW-0804">Transcription</keyword>
<evidence type="ECO:0000313" key="6">
    <source>
        <dbReference type="EMBL" id="GIJ64710.1"/>
    </source>
</evidence>
<feature type="DNA-binding region" description="H-T-H motif" evidence="4">
    <location>
        <begin position="2"/>
        <end position="21"/>
    </location>
</feature>
<dbReference type="SUPFAM" id="SSF46689">
    <property type="entry name" value="Homeodomain-like"/>
    <property type="match status" value="2"/>
</dbReference>
<dbReference type="Proteomes" id="UP000612585">
    <property type="component" value="Unassembled WGS sequence"/>
</dbReference>
<dbReference type="PANTHER" id="PTHR30055:SF234">
    <property type="entry name" value="HTH-TYPE TRANSCRIPTIONAL REGULATOR BETI"/>
    <property type="match status" value="1"/>
</dbReference>
<dbReference type="Gene3D" id="1.10.357.10">
    <property type="entry name" value="Tetracycline Repressor, domain 2"/>
    <property type="match status" value="2"/>
</dbReference>
<evidence type="ECO:0000256" key="1">
    <source>
        <dbReference type="ARBA" id="ARBA00023015"/>
    </source>
</evidence>
<keyword evidence="2 4" id="KW-0238">DNA-binding</keyword>
<dbReference type="GO" id="GO:0000976">
    <property type="term" value="F:transcription cis-regulatory region binding"/>
    <property type="evidence" value="ECO:0007669"/>
    <property type="project" value="TreeGrafter"/>
</dbReference>
<feature type="DNA-binding region" description="H-T-H motif" evidence="4">
    <location>
        <begin position="189"/>
        <end position="208"/>
    </location>
</feature>